<dbReference type="PANTHER" id="PTHR42891">
    <property type="entry name" value="D-GLYCERO-BETA-D-MANNO-HEPTOSE-1,7-BISPHOSPHATE 7-PHOSPHATASE"/>
    <property type="match status" value="1"/>
</dbReference>
<proteinExistence type="inferred from homology"/>
<protein>
    <recommendedName>
        <fullName evidence="7">D,D-heptose 1,7-bisphosphate phosphatase</fullName>
    </recommendedName>
</protein>
<dbReference type="Gene3D" id="3.40.50.1000">
    <property type="entry name" value="HAD superfamily/HAD-like"/>
    <property type="match status" value="1"/>
</dbReference>
<dbReference type="PANTHER" id="PTHR42891:SF1">
    <property type="entry name" value="D-GLYCERO-BETA-D-MANNO-HEPTOSE-1,7-BISPHOSPHATE 7-PHOSPHATASE"/>
    <property type="match status" value="1"/>
</dbReference>
<dbReference type="NCBIfam" id="TIGR01662">
    <property type="entry name" value="HAD-SF-IIIA"/>
    <property type="match status" value="1"/>
</dbReference>
<evidence type="ECO:0000256" key="6">
    <source>
        <dbReference type="ARBA" id="ARBA00023277"/>
    </source>
</evidence>
<keyword evidence="4" id="KW-0479">Metal-binding</keyword>
<sequence>MDKPGPGLVPGARHPDTGVVLGKTLLLDRDGVVNVDLGYVHTPMQTQWVPGIFELCELAQAKGYALVVVTNQAGIARGKYDEMEFVAYTGWMHAQFAQRGLQIAATYYCPHHPLAGQGRYRVACACRKPGPGMLMAAARDYGVDLAVSTLVGDKATDMLAGQAVGVGRLLLIGDDIGEQVPPPKHLALPDLQAAMRWL</sequence>
<dbReference type="GO" id="GO:0016791">
    <property type="term" value="F:phosphatase activity"/>
    <property type="evidence" value="ECO:0007669"/>
    <property type="project" value="InterPro"/>
</dbReference>
<keyword evidence="6" id="KW-0119">Carbohydrate metabolism</keyword>
<dbReference type="InterPro" id="IPR006543">
    <property type="entry name" value="Histidinol-phos"/>
</dbReference>
<evidence type="ECO:0000313" key="8">
    <source>
        <dbReference type="EMBL" id="MDQ1120313.1"/>
    </source>
</evidence>
<dbReference type="Pfam" id="PF13242">
    <property type="entry name" value="Hydrolase_like"/>
    <property type="match status" value="1"/>
</dbReference>
<dbReference type="InterPro" id="IPR004446">
    <property type="entry name" value="Heptose_bisP_phosphatase"/>
</dbReference>
<dbReference type="SUPFAM" id="SSF56784">
    <property type="entry name" value="HAD-like"/>
    <property type="match status" value="1"/>
</dbReference>
<dbReference type="RefSeq" id="WP_306993695.1">
    <property type="nucleotide sequence ID" value="NZ_JAUTBB010000001.1"/>
</dbReference>
<keyword evidence="5 8" id="KW-0378">Hydrolase</keyword>
<dbReference type="AlphaFoldDB" id="A0AAW8GDQ0"/>
<organism evidence="8 9">
    <name type="scientific">Pseudoxanthomonas winnipegensis</name>
    <dbReference type="NCBI Taxonomy" id="2480810"/>
    <lineage>
        <taxon>Bacteria</taxon>
        <taxon>Pseudomonadati</taxon>
        <taxon>Pseudomonadota</taxon>
        <taxon>Gammaproteobacteria</taxon>
        <taxon>Lysobacterales</taxon>
        <taxon>Lysobacteraceae</taxon>
        <taxon>Pseudoxanthomonas</taxon>
    </lineage>
</organism>
<evidence type="ECO:0000256" key="7">
    <source>
        <dbReference type="ARBA" id="ARBA00031828"/>
    </source>
</evidence>
<name>A0AAW8GDQ0_9GAMM</name>
<comment type="similarity">
    <text evidence="2">Belongs to the GmhB family.</text>
</comment>
<dbReference type="InterPro" id="IPR036412">
    <property type="entry name" value="HAD-like_sf"/>
</dbReference>
<evidence type="ECO:0000256" key="4">
    <source>
        <dbReference type="ARBA" id="ARBA00022723"/>
    </source>
</evidence>
<evidence type="ECO:0000256" key="2">
    <source>
        <dbReference type="ARBA" id="ARBA00005628"/>
    </source>
</evidence>
<keyword evidence="3" id="KW-0963">Cytoplasm</keyword>
<evidence type="ECO:0000256" key="3">
    <source>
        <dbReference type="ARBA" id="ARBA00022490"/>
    </source>
</evidence>
<dbReference type="InterPro" id="IPR006549">
    <property type="entry name" value="HAD-SF_hydro_IIIA"/>
</dbReference>
<dbReference type="EMBL" id="JAUTBB010000001">
    <property type="protein sequence ID" value="MDQ1120313.1"/>
    <property type="molecule type" value="Genomic_DNA"/>
</dbReference>
<dbReference type="CDD" id="cd07503">
    <property type="entry name" value="HAD_HisB-N"/>
    <property type="match status" value="1"/>
</dbReference>
<gene>
    <name evidence="8" type="ORF">QE383_002621</name>
</gene>
<dbReference type="GO" id="GO:0005737">
    <property type="term" value="C:cytoplasm"/>
    <property type="evidence" value="ECO:0007669"/>
    <property type="project" value="UniProtKB-SubCell"/>
</dbReference>
<dbReference type="GO" id="GO:0046872">
    <property type="term" value="F:metal ion binding"/>
    <property type="evidence" value="ECO:0007669"/>
    <property type="project" value="UniProtKB-KW"/>
</dbReference>
<reference evidence="8" key="1">
    <citation type="submission" date="2023-07" db="EMBL/GenBank/DDBJ databases">
        <title>Functional and genomic diversity of the sorghum phyllosphere microbiome.</title>
        <authorList>
            <person name="Shade A."/>
        </authorList>
    </citation>
    <scope>NUCLEOTIDE SEQUENCE</scope>
    <source>
        <strain evidence="8">SORGH_AS_0908</strain>
    </source>
</reference>
<dbReference type="GO" id="GO:0005975">
    <property type="term" value="P:carbohydrate metabolic process"/>
    <property type="evidence" value="ECO:0007669"/>
    <property type="project" value="InterPro"/>
</dbReference>
<comment type="caution">
    <text evidence="8">The sequence shown here is derived from an EMBL/GenBank/DDBJ whole genome shotgun (WGS) entry which is preliminary data.</text>
</comment>
<dbReference type="InterPro" id="IPR023214">
    <property type="entry name" value="HAD_sf"/>
</dbReference>
<evidence type="ECO:0000256" key="5">
    <source>
        <dbReference type="ARBA" id="ARBA00022801"/>
    </source>
</evidence>
<dbReference type="NCBIfam" id="TIGR00213">
    <property type="entry name" value="GmhB_yaeD"/>
    <property type="match status" value="1"/>
</dbReference>
<evidence type="ECO:0000313" key="9">
    <source>
        <dbReference type="Proteomes" id="UP001234354"/>
    </source>
</evidence>
<comment type="subcellular location">
    <subcellularLocation>
        <location evidence="1">Cytoplasm</location>
    </subcellularLocation>
</comment>
<dbReference type="Proteomes" id="UP001234354">
    <property type="component" value="Unassembled WGS sequence"/>
</dbReference>
<accession>A0AAW8GDQ0</accession>
<evidence type="ECO:0000256" key="1">
    <source>
        <dbReference type="ARBA" id="ARBA00004496"/>
    </source>
</evidence>
<dbReference type="NCBIfam" id="TIGR01656">
    <property type="entry name" value="Histidinol-ppas"/>
    <property type="match status" value="1"/>
</dbReference>